<dbReference type="SMART" id="SM00387">
    <property type="entry name" value="HATPase_c"/>
    <property type="match status" value="1"/>
</dbReference>
<dbReference type="Pfam" id="PF02518">
    <property type="entry name" value="HATPase_c"/>
    <property type="match status" value="1"/>
</dbReference>
<evidence type="ECO:0000256" key="1">
    <source>
        <dbReference type="ARBA" id="ARBA00000085"/>
    </source>
</evidence>
<comment type="catalytic activity">
    <reaction evidence="1">
        <text>ATP + protein L-histidine = ADP + protein N-phospho-L-histidine.</text>
        <dbReference type="EC" id="2.7.13.3"/>
    </reaction>
</comment>
<dbReference type="SMART" id="SM00448">
    <property type="entry name" value="REC"/>
    <property type="match status" value="1"/>
</dbReference>
<dbReference type="CDD" id="cd00082">
    <property type="entry name" value="HisKA"/>
    <property type="match status" value="1"/>
</dbReference>
<dbReference type="InterPro" id="IPR001789">
    <property type="entry name" value="Sig_transdc_resp-reg_receiver"/>
</dbReference>
<dbReference type="InterPro" id="IPR036890">
    <property type="entry name" value="HATPase_C_sf"/>
</dbReference>
<dbReference type="InterPro" id="IPR035965">
    <property type="entry name" value="PAS-like_dom_sf"/>
</dbReference>
<dbReference type="InterPro" id="IPR011006">
    <property type="entry name" value="CheY-like_superfamily"/>
</dbReference>
<dbReference type="Gene3D" id="3.30.450.20">
    <property type="entry name" value="PAS domain"/>
    <property type="match status" value="1"/>
</dbReference>
<evidence type="ECO:0000313" key="8">
    <source>
        <dbReference type="EMBL" id="QUV94098.1"/>
    </source>
</evidence>
<feature type="domain" description="Response regulatory" evidence="6">
    <location>
        <begin position="488"/>
        <end position="604"/>
    </location>
</feature>
<dbReference type="SUPFAM" id="SSF47384">
    <property type="entry name" value="Homodimeric domain of signal transducing histidine kinase"/>
    <property type="match status" value="1"/>
</dbReference>
<dbReference type="InterPro" id="IPR003661">
    <property type="entry name" value="HisK_dim/P_dom"/>
</dbReference>
<proteinExistence type="predicted"/>
<organism evidence="8 9">
    <name type="scientific">Chloracidobacterium sp. N</name>
    <dbReference type="NCBI Taxonomy" id="2821540"/>
    <lineage>
        <taxon>Bacteria</taxon>
        <taxon>Pseudomonadati</taxon>
        <taxon>Acidobacteriota</taxon>
        <taxon>Terriglobia</taxon>
        <taxon>Terriglobales</taxon>
        <taxon>Acidobacteriaceae</taxon>
        <taxon>Chloracidobacterium</taxon>
        <taxon>Chloracidobacterium aggregatum</taxon>
    </lineage>
</organism>
<sequence>MSSPEPLFAAYLQALKICLDDPAGLPTALTSLTASLAAASTDTHRLTALHHEALAALLEAGTLSPSALMRAGELLAALQDEQFHAREASLTTQTWHRLFDHFPLPVWSFDPQNLKIEYGNVAALELYGYPADEWVGMDVRQLATTDTAVAWQDYLVQAPCQKVAMERFTQPVAWRHQTKAGVPISVHLSLARLELCAREFCVAVAEETFGRQQREEQFRRMQRLEAIGQLTSGVAHNFNNILSVIQGYAEMIGARSSQLDARLAKQRSSILTAAKRGAELVRQLMIFSRKSDSVALVQDINPVAAETAVLAERILSARVTFTRQLHPEALFVSIDAGQLSQCLLNLIVNARDAMPEGGTLTVKTTRHFLTEDQLIPSPERIRACATPPAPGDYAVIAVSDTGVGMSAETRHRLFEPFFTTKPAGKGTGLGLAAVYGCVTEAGGFIEVESKLGLGTTFHLFLPMAEADPSLVPRARLSWRPTGNYVGLTALVVEDEPDLLELVCEWLTDAGFSVLSAQTAEEALHHIVAQSGKPIHLLITDDILPEGGGQRVFQDIAREYPNCRCILMSGSFGARDRATDLPLDTVFLAKPFSENELLHAVKQVVTEKKPE</sequence>
<evidence type="ECO:0000259" key="5">
    <source>
        <dbReference type="PROSITE" id="PS50109"/>
    </source>
</evidence>
<dbReference type="PROSITE" id="PS50110">
    <property type="entry name" value="RESPONSE_REGULATORY"/>
    <property type="match status" value="1"/>
</dbReference>
<dbReference type="InterPro" id="IPR036097">
    <property type="entry name" value="HisK_dim/P_sf"/>
</dbReference>
<evidence type="ECO:0000256" key="2">
    <source>
        <dbReference type="ARBA" id="ARBA00012438"/>
    </source>
</evidence>
<protein>
    <recommendedName>
        <fullName evidence="2">histidine kinase</fullName>
        <ecNumber evidence="2">2.7.13.3</ecNumber>
    </recommendedName>
</protein>
<dbReference type="Proteomes" id="UP000677668">
    <property type="component" value="Chromosome 1"/>
</dbReference>
<dbReference type="EC" id="2.7.13.3" evidence="2"/>
<dbReference type="Pfam" id="PF00512">
    <property type="entry name" value="HisKA"/>
    <property type="match status" value="1"/>
</dbReference>
<dbReference type="CDD" id="cd00130">
    <property type="entry name" value="PAS"/>
    <property type="match status" value="1"/>
</dbReference>
<dbReference type="SUPFAM" id="SSF52172">
    <property type="entry name" value="CheY-like"/>
    <property type="match status" value="1"/>
</dbReference>
<evidence type="ECO:0000256" key="4">
    <source>
        <dbReference type="PROSITE-ProRule" id="PRU00169"/>
    </source>
</evidence>
<dbReference type="InterPro" id="IPR003594">
    <property type="entry name" value="HATPase_dom"/>
</dbReference>
<feature type="modified residue" description="4-aspartylphosphate" evidence="4">
    <location>
        <position position="540"/>
    </location>
</feature>
<keyword evidence="9" id="KW-1185">Reference proteome</keyword>
<name>A0ABX8B0T3_9BACT</name>
<dbReference type="Gene3D" id="1.10.287.130">
    <property type="match status" value="1"/>
</dbReference>
<dbReference type="SUPFAM" id="SSF55785">
    <property type="entry name" value="PYP-like sensor domain (PAS domain)"/>
    <property type="match status" value="1"/>
</dbReference>
<evidence type="ECO:0000313" key="9">
    <source>
        <dbReference type="Proteomes" id="UP000677668"/>
    </source>
</evidence>
<dbReference type="Pfam" id="PF13188">
    <property type="entry name" value="PAS_8"/>
    <property type="match status" value="1"/>
</dbReference>
<dbReference type="InterPro" id="IPR004358">
    <property type="entry name" value="Sig_transdc_His_kin-like_C"/>
</dbReference>
<feature type="domain" description="Histidine kinase" evidence="5">
    <location>
        <begin position="233"/>
        <end position="465"/>
    </location>
</feature>
<evidence type="ECO:0000256" key="3">
    <source>
        <dbReference type="ARBA" id="ARBA00022553"/>
    </source>
</evidence>
<evidence type="ECO:0000259" key="7">
    <source>
        <dbReference type="PROSITE" id="PS50112"/>
    </source>
</evidence>
<dbReference type="EMBL" id="CP072642">
    <property type="protein sequence ID" value="QUV94098.1"/>
    <property type="molecule type" value="Genomic_DNA"/>
</dbReference>
<dbReference type="RefSeq" id="WP_211422413.1">
    <property type="nucleotide sequence ID" value="NZ_CP072642.1"/>
</dbReference>
<dbReference type="PROSITE" id="PS50112">
    <property type="entry name" value="PAS"/>
    <property type="match status" value="1"/>
</dbReference>
<dbReference type="PANTHER" id="PTHR43065:SF42">
    <property type="entry name" value="TWO-COMPONENT SENSOR PPRA"/>
    <property type="match status" value="1"/>
</dbReference>
<dbReference type="InterPro" id="IPR000014">
    <property type="entry name" value="PAS"/>
</dbReference>
<accession>A0ABX8B0T3</accession>
<dbReference type="PRINTS" id="PR00344">
    <property type="entry name" value="BCTRLSENSOR"/>
</dbReference>
<keyword evidence="3 4" id="KW-0597">Phosphoprotein</keyword>
<dbReference type="PROSITE" id="PS50109">
    <property type="entry name" value="HIS_KIN"/>
    <property type="match status" value="1"/>
</dbReference>
<dbReference type="Gene3D" id="3.40.50.2300">
    <property type="match status" value="1"/>
</dbReference>
<dbReference type="SMART" id="SM00388">
    <property type="entry name" value="HisKA"/>
    <property type="match status" value="1"/>
</dbReference>
<dbReference type="InterPro" id="IPR005467">
    <property type="entry name" value="His_kinase_dom"/>
</dbReference>
<evidence type="ECO:0000259" key="6">
    <source>
        <dbReference type="PROSITE" id="PS50110"/>
    </source>
</evidence>
<dbReference type="PANTHER" id="PTHR43065">
    <property type="entry name" value="SENSOR HISTIDINE KINASE"/>
    <property type="match status" value="1"/>
</dbReference>
<dbReference type="Pfam" id="PF00072">
    <property type="entry name" value="Response_reg"/>
    <property type="match status" value="1"/>
</dbReference>
<dbReference type="CDD" id="cd00156">
    <property type="entry name" value="REC"/>
    <property type="match status" value="1"/>
</dbReference>
<dbReference type="SUPFAM" id="SSF55874">
    <property type="entry name" value="ATPase domain of HSP90 chaperone/DNA topoisomerase II/histidine kinase"/>
    <property type="match status" value="1"/>
</dbReference>
<reference evidence="8 9" key="1">
    <citation type="submission" date="2021-03" db="EMBL/GenBank/DDBJ databases">
        <title>Genomic and phenotypic characterization of Chloracidobacterium isolates provides evidence for multiple species.</title>
        <authorList>
            <person name="Saini M.K."/>
            <person name="Costas A.M.G."/>
            <person name="Tank M."/>
            <person name="Bryant D.A."/>
        </authorList>
    </citation>
    <scope>NUCLEOTIDE SEQUENCE [LARGE SCALE GENOMIC DNA]</scope>
    <source>
        <strain evidence="8 9">N</strain>
    </source>
</reference>
<dbReference type="Gene3D" id="3.30.565.10">
    <property type="entry name" value="Histidine kinase-like ATPase, C-terminal domain"/>
    <property type="match status" value="1"/>
</dbReference>
<feature type="domain" description="PAS" evidence="7">
    <location>
        <begin position="91"/>
        <end position="136"/>
    </location>
</feature>
<gene>
    <name evidence="8" type="ORF">J8C05_01170</name>
</gene>